<name>A0A381TH14_9ZZZZ</name>
<organism evidence="9">
    <name type="scientific">marine metagenome</name>
    <dbReference type="NCBI Taxonomy" id="408172"/>
    <lineage>
        <taxon>unclassified sequences</taxon>
        <taxon>metagenomes</taxon>
        <taxon>ecological metagenomes</taxon>
    </lineage>
</organism>
<comment type="subcellular location">
    <subcellularLocation>
        <location evidence="1">Cell membrane</location>
        <topology evidence="1">Multi-pass membrane protein</topology>
    </subcellularLocation>
</comment>
<dbReference type="GO" id="GO:0071916">
    <property type="term" value="F:dipeptide transmembrane transporter activity"/>
    <property type="evidence" value="ECO:0007669"/>
    <property type="project" value="TreeGrafter"/>
</dbReference>
<keyword evidence="5 7" id="KW-1133">Transmembrane helix</keyword>
<gene>
    <name evidence="9" type="ORF">METZ01_LOCUS68194</name>
</gene>
<accession>A0A381TH14</accession>
<feature type="transmembrane region" description="Helical" evidence="7">
    <location>
        <begin position="233"/>
        <end position="260"/>
    </location>
</feature>
<dbReference type="EMBL" id="UINC01004575">
    <property type="protein sequence ID" value="SVA15340.1"/>
    <property type="molecule type" value="Genomic_DNA"/>
</dbReference>
<dbReference type="CDD" id="cd06261">
    <property type="entry name" value="TM_PBP2"/>
    <property type="match status" value="1"/>
</dbReference>
<keyword evidence="4 7" id="KW-0812">Transmembrane</keyword>
<evidence type="ECO:0000256" key="3">
    <source>
        <dbReference type="ARBA" id="ARBA00022475"/>
    </source>
</evidence>
<dbReference type="Pfam" id="PF00528">
    <property type="entry name" value="BPD_transp_1"/>
    <property type="match status" value="1"/>
</dbReference>
<keyword evidence="3" id="KW-1003">Cell membrane</keyword>
<protein>
    <recommendedName>
        <fullName evidence="8">ABC transmembrane type-1 domain-containing protein</fullName>
    </recommendedName>
</protein>
<feature type="transmembrane region" description="Helical" evidence="7">
    <location>
        <begin position="136"/>
        <end position="158"/>
    </location>
</feature>
<dbReference type="PANTHER" id="PTHR43163:SF6">
    <property type="entry name" value="DIPEPTIDE TRANSPORT SYSTEM PERMEASE PROTEIN DPPB-RELATED"/>
    <property type="match status" value="1"/>
</dbReference>
<dbReference type="InterPro" id="IPR045621">
    <property type="entry name" value="BPD_transp_1_N"/>
</dbReference>
<keyword evidence="6 7" id="KW-0472">Membrane</keyword>
<evidence type="ECO:0000256" key="2">
    <source>
        <dbReference type="ARBA" id="ARBA00022448"/>
    </source>
</evidence>
<dbReference type="GO" id="GO:0005886">
    <property type="term" value="C:plasma membrane"/>
    <property type="evidence" value="ECO:0007669"/>
    <property type="project" value="UniProtKB-SubCell"/>
</dbReference>
<dbReference type="SUPFAM" id="SSF161098">
    <property type="entry name" value="MetI-like"/>
    <property type="match status" value="1"/>
</dbReference>
<dbReference type="InterPro" id="IPR035906">
    <property type="entry name" value="MetI-like_sf"/>
</dbReference>
<feature type="domain" description="ABC transmembrane type-1" evidence="8">
    <location>
        <begin position="97"/>
        <end position="298"/>
    </location>
</feature>
<dbReference type="AlphaFoldDB" id="A0A381TH14"/>
<evidence type="ECO:0000259" key="8">
    <source>
        <dbReference type="PROSITE" id="PS50928"/>
    </source>
</evidence>
<keyword evidence="2" id="KW-0813">Transport</keyword>
<sequence>MFNFLARRFFSSLISVVGATVAIFVLIQFHNDPRELFVPDSGYGISQEQWEALGERMGLNDPLWKQYVDWVGRVLRGDLGVSLARDRAVTELLKGKIGATVQLAIGSWVFAIALGIPMGVLAAVKRGTLWDYIGRGLAIVGQAAPPFVTALVAIWIFAVWLEWLPAGGRSPEFNWKEYILPCTALGWGAAASLMRLTRSSMLEVLDSEYIRLARAKGVNWNWVIYKHALRNALIVPVTSALLTFSGWLNGALVVEIVFSWPGIGYEALYRAVNDNDFPLLLGTVFIFILIYLVFATIADIAYTIIDPRVRIGDSSE</sequence>
<feature type="transmembrane region" description="Helical" evidence="7">
    <location>
        <begin position="178"/>
        <end position="196"/>
    </location>
</feature>
<feature type="transmembrane region" description="Helical" evidence="7">
    <location>
        <begin position="280"/>
        <end position="305"/>
    </location>
</feature>
<evidence type="ECO:0000256" key="5">
    <source>
        <dbReference type="ARBA" id="ARBA00022989"/>
    </source>
</evidence>
<evidence type="ECO:0000256" key="4">
    <source>
        <dbReference type="ARBA" id="ARBA00022692"/>
    </source>
</evidence>
<dbReference type="PROSITE" id="PS50928">
    <property type="entry name" value="ABC_TM1"/>
    <property type="match status" value="1"/>
</dbReference>
<dbReference type="InterPro" id="IPR000515">
    <property type="entry name" value="MetI-like"/>
</dbReference>
<evidence type="ECO:0000256" key="7">
    <source>
        <dbReference type="SAM" id="Phobius"/>
    </source>
</evidence>
<dbReference type="Gene3D" id="1.10.3720.10">
    <property type="entry name" value="MetI-like"/>
    <property type="match status" value="1"/>
</dbReference>
<dbReference type="PANTHER" id="PTHR43163">
    <property type="entry name" value="DIPEPTIDE TRANSPORT SYSTEM PERMEASE PROTEIN DPPB-RELATED"/>
    <property type="match status" value="1"/>
</dbReference>
<evidence type="ECO:0000256" key="1">
    <source>
        <dbReference type="ARBA" id="ARBA00004651"/>
    </source>
</evidence>
<evidence type="ECO:0000256" key="6">
    <source>
        <dbReference type="ARBA" id="ARBA00023136"/>
    </source>
</evidence>
<dbReference type="Pfam" id="PF19300">
    <property type="entry name" value="BPD_transp_1_N"/>
    <property type="match status" value="1"/>
</dbReference>
<proteinExistence type="predicted"/>
<feature type="transmembrane region" description="Helical" evidence="7">
    <location>
        <begin position="103"/>
        <end position="124"/>
    </location>
</feature>
<feature type="transmembrane region" description="Helical" evidence="7">
    <location>
        <begin position="9"/>
        <end position="29"/>
    </location>
</feature>
<evidence type="ECO:0000313" key="9">
    <source>
        <dbReference type="EMBL" id="SVA15340.1"/>
    </source>
</evidence>
<reference evidence="9" key="1">
    <citation type="submission" date="2018-05" db="EMBL/GenBank/DDBJ databases">
        <authorList>
            <person name="Lanie J.A."/>
            <person name="Ng W.-L."/>
            <person name="Kazmierczak K.M."/>
            <person name="Andrzejewski T.M."/>
            <person name="Davidsen T.M."/>
            <person name="Wayne K.J."/>
            <person name="Tettelin H."/>
            <person name="Glass J.I."/>
            <person name="Rusch D."/>
            <person name="Podicherti R."/>
            <person name="Tsui H.-C.T."/>
            <person name="Winkler M.E."/>
        </authorList>
    </citation>
    <scope>NUCLEOTIDE SEQUENCE</scope>
</reference>